<evidence type="ECO:0000259" key="14">
    <source>
        <dbReference type="PROSITE" id="PS50865"/>
    </source>
</evidence>
<evidence type="ECO:0000256" key="11">
    <source>
        <dbReference type="PROSITE-ProRule" id="PRU00134"/>
    </source>
</evidence>
<dbReference type="EC" id="3.4.19.12" evidence="3"/>
<dbReference type="InterPro" id="IPR038765">
    <property type="entry name" value="Papain-like_cys_pep_sf"/>
</dbReference>
<dbReference type="Pfam" id="PF01753">
    <property type="entry name" value="zf-MYND"/>
    <property type="match status" value="1"/>
</dbReference>
<name>A0ABR2Z1N0_9CHLO</name>
<feature type="domain" description="USP" evidence="13">
    <location>
        <begin position="181"/>
        <end position="495"/>
    </location>
</feature>
<dbReference type="PANTHER" id="PTHR24006:SF758">
    <property type="entry name" value="UBIQUITIN CARBOXYL-TERMINAL HYDROLASE 36"/>
    <property type="match status" value="1"/>
</dbReference>
<feature type="domain" description="MYND-type" evidence="14">
    <location>
        <begin position="73"/>
        <end position="110"/>
    </location>
</feature>
<dbReference type="Gene3D" id="3.90.70.10">
    <property type="entry name" value="Cysteine proteinases"/>
    <property type="match status" value="1"/>
</dbReference>
<organism evidence="15 16">
    <name type="scientific">Coccomyxa subellipsoidea</name>
    <dbReference type="NCBI Taxonomy" id="248742"/>
    <lineage>
        <taxon>Eukaryota</taxon>
        <taxon>Viridiplantae</taxon>
        <taxon>Chlorophyta</taxon>
        <taxon>core chlorophytes</taxon>
        <taxon>Trebouxiophyceae</taxon>
        <taxon>Trebouxiophyceae incertae sedis</taxon>
        <taxon>Coccomyxaceae</taxon>
        <taxon>Coccomyxa</taxon>
    </lineage>
</organism>
<dbReference type="SUPFAM" id="SSF54001">
    <property type="entry name" value="Cysteine proteinases"/>
    <property type="match status" value="1"/>
</dbReference>
<evidence type="ECO:0000256" key="9">
    <source>
        <dbReference type="ARBA" id="ARBA00022807"/>
    </source>
</evidence>
<evidence type="ECO:0000256" key="10">
    <source>
        <dbReference type="ARBA" id="ARBA00022833"/>
    </source>
</evidence>
<evidence type="ECO:0000256" key="8">
    <source>
        <dbReference type="ARBA" id="ARBA00022801"/>
    </source>
</evidence>
<dbReference type="Gene3D" id="6.10.140.2220">
    <property type="match status" value="1"/>
</dbReference>
<dbReference type="Pfam" id="PF00443">
    <property type="entry name" value="UCH"/>
    <property type="match status" value="1"/>
</dbReference>
<dbReference type="Proteomes" id="UP001491310">
    <property type="component" value="Unassembled WGS sequence"/>
</dbReference>
<evidence type="ECO:0000256" key="7">
    <source>
        <dbReference type="ARBA" id="ARBA00022786"/>
    </source>
</evidence>
<keyword evidence="9" id="KW-0788">Thiol protease</keyword>
<dbReference type="PROSITE" id="PS50235">
    <property type="entry name" value="USP_3"/>
    <property type="match status" value="1"/>
</dbReference>
<evidence type="ECO:0000259" key="13">
    <source>
        <dbReference type="PROSITE" id="PS50235"/>
    </source>
</evidence>
<keyword evidence="8" id="KW-0378">Hydrolase</keyword>
<evidence type="ECO:0000256" key="3">
    <source>
        <dbReference type="ARBA" id="ARBA00012759"/>
    </source>
</evidence>
<feature type="region of interest" description="Disordered" evidence="12">
    <location>
        <begin position="542"/>
        <end position="647"/>
    </location>
</feature>
<feature type="compositionally biased region" description="Polar residues" evidence="12">
    <location>
        <begin position="542"/>
        <end position="552"/>
    </location>
</feature>
<evidence type="ECO:0000256" key="1">
    <source>
        <dbReference type="ARBA" id="ARBA00000707"/>
    </source>
</evidence>
<keyword evidence="7" id="KW-0833">Ubl conjugation pathway</keyword>
<sequence length="709" mass="75537">MISYSSFGVSWTAVVFTVLLVIFIMDGVQGYGYSKHLQRFITSTIDGEVPRPWWDTDLGQKPPLSKRSSLAQCSVCSKPGPHRCGGCKASRYCSREHQQQHWAAGHKQICRKLALGIAAGLHVRAENEAAVKPAAEEAANGIQEESGSAQALRLVPSRMVCPYGEFLALWSAAESSPEPPTGLINLGNSCFANAALQCLFATRPMRAYLNSGLHTSRGCPAPAGAFCPLCQLERLARDMRGSDDGPATAQPLLHRVRLFCRDMVAGEQEDTSEFLNGLQTAVEHIMLHQAGGPAKMDSRSKETTLLHHIFGGYERMQNVCTVCRNVSASFDPFSMLSVEMDEDITTLENALARYTHTELLSGDNAYSCEKCKQNVEAERRLCFEVAPNTLQICLKRFVSVDGVPLKNSQMVDFEEQLDLGPFMAPRALDAGPALYRLFGIIVHEGTRNSPHSGHYVAYVRGANGQWWECNDAQVYSCSVGFVLSRRAYMLFYSREAPRPSLPELAQLAAAAGPADAGPASSSPVPALQNGYGAGHAVAVPSTAQDNECSSSGVEVENDRGTASGEVGSGHTPESAAGYPVPSQQPTEALAHASAHKESTSHSTKPPVIESPQASPRSQHPAEGSAHMEPQSAAAETAPPDSAQHHLSGVAHASGNAGLTADMEASGDEASGLLRGTEWGSGAAVESYIPAGQEAILQLGVRMPGALGGA</sequence>
<dbReference type="PROSITE" id="PS01360">
    <property type="entry name" value="ZF_MYND_1"/>
    <property type="match status" value="1"/>
</dbReference>
<comment type="similarity">
    <text evidence="2">Belongs to the peptidase C19 family.</text>
</comment>
<comment type="catalytic activity">
    <reaction evidence="1">
        <text>Thiol-dependent hydrolysis of ester, thioester, amide, peptide and isopeptide bonds formed by the C-terminal Gly of ubiquitin (a 76-residue protein attached to proteins as an intracellular targeting signal).</text>
        <dbReference type="EC" id="3.4.19.12"/>
    </reaction>
</comment>
<dbReference type="EMBL" id="JALJOT010000002">
    <property type="protein sequence ID" value="KAK9917575.1"/>
    <property type="molecule type" value="Genomic_DNA"/>
</dbReference>
<evidence type="ECO:0000256" key="6">
    <source>
        <dbReference type="ARBA" id="ARBA00022771"/>
    </source>
</evidence>
<protein>
    <recommendedName>
        <fullName evidence="3">ubiquitinyl hydrolase 1</fullName>
        <ecNumber evidence="3">3.4.19.12</ecNumber>
    </recommendedName>
</protein>
<evidence type="ECO:0000313" key="16">
    <source>
        <dbReference type="Proteomes" id="UP001491310"/>
    </source>
</evidence>
<keyword evidence="6 11" id="KW-0863">Zinc-finger</keyword>
<dbReference type="PROSITE" id="PS00972">
    <property type="entry name" value="USP_1"/>
    <property type="match status" value="1"/>
</dbReference>
<keyword evidence="10" id="KW-0862">Zinc</keyword>
<dbReference type="SUPFAM" id="SSF144232">
    <property type="entry name" value="HIT/MYND zinc finger-like"/>
    <property type="match status" value="1"/>
</dbReference>
<dbReference type="InterPro" id="IPR002893">
    <property type="entry name" value="Znf_MYND"/>
</dbReference>
<evidence type="ECO:0000256" key="5">
    <source>
        <dbReference type="ARBA" id="ARBA00022723"/>
    </source>
</evidence>
<proteinExistence type="inferred from homology"/>
<evidence type="ECO:0000313" key="15">
    <source>
        <dbReference type="EMBL" id="KAK9917575.1"/>
    </source>
</evidence>
<dbReference type="InterPro" id="IPR018200">
    <property type="entry name" value="USP_CS"/>
</dbReference>
<dbReference type="InterPro" id="IPR050164">
    <property type="entry name" value="Peptidase_C19"/>
</dbReference>
<keyword evidence="5" id="KW-0479">Metal-binding</keyword>
<evidence type="ECO:0000256" key="2">
    <source>
        <dbReference type="ARBA" id="ARBA00009085"/>
    </source>
</evidence>
<evidence type="ECO:0000256" key="4">
    <source>
        <dbReference type="ARBA" id="ARBA00022670"/>
    </source>
</evidence>
<comment type="caution">
    <text evidence="15">The sequence shown here is derived from an EMBL/GenBank/DDBJ whole genome shotgun (WGS) entry which is preliminary data.</text>
</comment>
<dbReference type="InterPro" id="IPR001394">
    <property type="entry name" value="Peptidase_C19_UCH"/>
</dbReference>
<dbReference type="PANTHER" id="PTHR24006">
    <property type="entry name" value="UBIQUITIN CARBOXYL-TERMINAL HYDROLASE"/>
    <property type="match status" value="1"/>
</dbReference>
<reference evidence="15 16" key="1">
    <citation type="journal article" date="2024" name="Nat. Commun.">
        <title>Phylogenomics reveals the evolutionary origins of lichenization in chlorophyte algae.</title>
        <authorList>
            <person name="Puginier C."/>
            <person name="Libourel C."/>
            <person name="Otte J."/>
            <person name="Skaloud P."/>
            <person name="Haon M."/>
            <person name="Grisel S."/>
            <person name="Petersen M."/>
            <person name="Berrin J.G."/>
            <person name="Delaux P.M."/>
            <person name="Dal Grande F."/>
            <person name="Keller J."/>
        </authorList>
    </citation>
    <scope>NUCLEOTIDE SEQUENCE [LARGE SCALE GENOMIC DNA]</scope>
    <source>
        <strain evidence="15 16">SAG 216-7</strain>
    </source>
</reference>
<keyword evidence="16" id="KW-1185">Reference proteome</keyword>
<evidence type="ECO:0000256" key="12">
    <source>
        <dbReference type="SAM" id="MobiDB-lite"/>
    </source>
</evidence>
<keyword evidence="4" id="KW-0645">Protease</keyword>
<dbReference type="PROSITE" id="PS50865">
    <property type="entry name" value="ZF_MYND_2"/>
    <property type="match status" value="1"/>
</dbReference>
<accession>A0ABR2Z1N0</accession>
<dbReference type="InterPro" id="IPR028889">
    <property type="entry name" value="USP"/>
</dbReference>
<gene>
    <name evidence="15" type="ORF">WJX75_005962</name>
</gene>